<dbReference type="EMBL" id="JAWDGP010003607">
    <property type="protein sequence ID" value="KAK3772716.1"/>
    <property type="molecule type" value="Genomic_DNA"/>
</dbReference>
<evidence type="ECO:0000313" key="2">
    <source>
        <dbReference type="Proteomes" id="UP001283361"/>
    </source>
</evidence>
<comment type="caution">
    <text evidence="1">The sequence shown here is derived from an EMBL/GenBank/DDBJ whole genome shotgun (WGS) entry which is preliminary data.</text>
</comment>
<keyword evidence="2" id="KW-1185">Reference proteome</keyword>
<dbReference type="AlphaFoldDB" id="A0AAE0ZPL4"/>
<dbReference type="Proteomes" id="UP001283361">
    <property type="component" value="Unassembled WGS sequence"/>
</dbReference>
<sequence length="99" mass="11229">MLRVASRTPSVVLVAGSMVGVIDLHGLKQGFIMHSNRASEKIGREEESASTRRISRYRPIVFFRTDALGILSPMKWLRLYQELENIGHDNNKLPGHKDQ</sequence>
<evidence type="ECO:0000313" key="1">
    <source>
        <dbReference type="EMBL" id="KAK3772716.1"/>
    </source>
</evidence>
<organism evidence="1 2">
    <name type="scientific">Elysia crispata</name>
    <name type="common">lettuce slug</name>
    <dbReference type="NCBI Taxonomy" id="231223"/>
    <lineage>
        <taxon>Eukaryota</taxon>
        <taxon>Metazoa</taxon>
        <taxon>Spiralia</taxon>
        <taxon>Lophotrochozoa</taxon>
        <taxon>Mollusca</taxon>
        <taxon>Gastropoda</taxon>
        <taxon>Heterobranchia</taxon>
        <taxon>Euthyneura</taxon>
        <taxon>Panpulmonata</taxon>
        <taxon>Sacoglossa</taxon>
        <taxon>Placobranchoidea</taxon>
        <taxon>Plakobranchidae</taxon>
        <taxon>Elysia</taxon>
    </lineage>
</organism>
<accession>A0AAE0ZPL4</accession>
<proteinExistence type="predicted"/>
<protein>
    <submittedName>
        <fullName evidence="1">Uncharacterized protein</fullName>
    </submittedName>
</protein>
<gene>
    <name evidence="1" type="ORF">RRG08_013410</name>
</gene>
<name>A0AAE0ZPL4_9GAST</name>
<reference evidence="1" key="1">
    <citation type="journal article" date="2023" name="G3 (Bethesda)">
        <title>A reference genome for the long-term kleptoplast-retaining sea slug Elysia crispata morphotype clarki.</title>
        <authorList>
            <person name="Eastman K.E."/>
            <person name="Pendleton A.L."/>
            <person name="Shaikh M.A."/>
            <person name="Suttiyut T."/>
            <person name="Ogas R."/>
            <person name="Tomko P."/>
            <person name="Gavelis G."/>
            <person name="Widhalm J.R."/>
            <person name="Wisecaver J.H."/>
        </authorList>
    </citation>
    <scope>NUCLEOTIDE SEQUENCE</scope>
    <source>
        <strain evidence="1">ECLA1</strain>
    </source>
</reference>